<dbReference type="PANTHER" id="PTHR31811:SF0">
    <property type="entry name" value="TRNA A64-2'-O-RIBOSYLPHOSPHATE TRANSFERASE"/>
    <property type="match status" value="1"/>
</dbReference>
<dbReference type="Pfam" id="PF17184">
    <property type="entry name" value="Rit1_C"/>
    <property type="match status" value="1"/>
</dbReference>
<dbReference type="GO" id="GO:0005737">
    <property type="term" value="C:cytoplasm"/>
    <property type="evidence" value="ECO:0007669"/>
    <property type="project" value="TreeGrafter"/>
</dbReference>
<dbReference type="GO" id="GO:0043399">
    <property type="term" value="F:tRNA adenosine(64)-2'-O-ribosylphosphate transferase activity"/>
    <property type="evidence" value="ECO:0007669"/>
    <property type="project" value="InterPro"/>
</dbReference>
<evidence type="ECO:0000259" key="1">
    <source>
        <dbReference type="Pfam" id="PF17184"/>
    </source>
</evidence>
<evidence type="ECO:0000313" key="3">
    <source>
        <dbReference type="Proteomes" id="UP000604046"/>
    </source>
</evidence>
<feature type="domain" description="Rit1 N-terminal" evidence="1">
    <location>
        <begin position="43"/>
        <end position="308"/>
    </location>
</feature>
<keyword evidence="3" id="KW-1185">Reference proteome</keyword>
<dbReference type="GO" id="GO:0019988">
    <property type="term" value="P:charged-tRNA amino acid modification"/>
    <property type="evidence" value="ECO:0007669"/>
    <property type="project" value="InterPro"/>
</dbReference>
<dbReference type="EMBL" id="CAJNDS010000202">
    <property type="protein sequence ID" value="CAE7027085.1"/>
    <property type="molecule type" value="Genomic_DNA"/>
</dbReference>
<dbReference type="OrthoDB" id="10252009at2759"/>
<organism evidence="2 3">
    <name type="scientific">Symbiodinium natans</name>
    <dbReference type="NCBI Taxonomy" id="878477"/>
    <lineage>
        <taxon>Eukaryota</taxon>
        <taxon>Sar</taxon>
        <taxon>Alveolata</taxon>
        <taxon>Dinophyceae</taxon>
        <taxon>Suessiales</taxon>
        <taxon>Symbiodiniaceae</taxon>
        <taxon>Symbiodinium</taxon>
    </lineage>
</organism>
<sequence>MDEAATEVACATSRSCSAKSPGRGYIAEAKACSNREARNIARKTTANYLLSISEDASFVSHACASLNVHDWPLLANLRAGAWYVPSQSVDASCYFKSMDGHRNQWDFSLGRLNLHVAHMAANSSSGGVVLVDCTGNRKKTFPDSLSKTVPIWSAVLQSVVAPDMDACSAVDAFLHLRTAQAERPDIQKLLPEWVDKLRKVLPETEASELADALKGRSLRPFWVCPSDDLLQLKEELDALRAKHVVILCISASKVVAGSTSYIQGAGDDEEAWARQLGLSPARFWQHADVLLEAARSKPQEVDAVIQALLEVDGKDGTTQDEAPQMDQLVRGLVGLVLHWRHRTCHKRFRIRSSAESLGPRRRCAQLWRRRAS</sequence>
<gene>
    <name evidence="2" type="primary">RIT1</name>
    <name evidence="2" type="ORF">SNAT2548_LOCUS3309</name>
</gene>
<dbReference type="AlphaFoldDB" id="A0A812I9R2"/>
<accession>A0A812I9R2</accession>
<reference evidence="2" key="1">
    <citation type="submission" date="2021-02" db="EMBL/GenBank/DDBJ databases">
        <authorList>
            <person name="Dougan E. K."/>
            <person name="Rhodes N."/>
            <person name="Thang M."/>
            <person name="Chan C."/>
        </authorList>
    </citation>
    <scope>NUCLEOTIDE SEQUENCE</scope>
</reference>
<dbReference type="Proteomes" id="UP000604046">
    <property type="component" value="Unassembled WGS sequence"/>
</dbReference>
<name>A0A812I9R2_9DINO</name>
<evidence type="ECO:0000313" key="2">
    <source>
        <dbReference type="EMBL" id="CAE7027085.1"/>
    </source>
</evidence>
<dbReference type="InterPro" id="IPR007306">
    <property type="entry name" value="Rit1"/>
</dbReference>
<proteinExistence type="predicted"/>
<comment type="caution">
    <text evidence="2">The sequence shown here is derived from an EMBL/GenBank/DDBJ whole genome shotgun (WGS) entry which is preliminary data.</text>
</comment>
<dbReference type="InterPro" id="IPR033449">
    <property type="entry name" value="Rit1_N"/>
</dbReference>
<dbReference type="PANTHER" id="PTHR31811">
    <property type="entry name" value="TRNA A64-2'-O-RIBOSYLPHOSPHATE TRANSFERASE"/>
    <property type="match status" value="1"/>
</dbReference>
<protein>
    <submittedName>
        <fullName evidence="2">RIT1 protein</fullName>
    </submittedName>
</protein>